<sequence>MQLLSSQSPPPTSAGYRPSLERLSLSAARDFLAALSPLESRLSKLSVEAALVAGALREVAAGLAGGEADPGSGAPAGPGAGLVEAVRRRDASATRLAEAEEFRGRFGVDEGTLALLRGGVPEVGAGAAAPPGAGEFVEALGRISATRGELVSALSARGSLSRASRSGAGGVELLSSLDDALGAAQAHLLGFLARRLSLAPGDAPPPADDAYADPLVARALPLLSGPLLATFLDSLPPSRRSLLAGRFLSALTERGGELARASCDPAAAAAALLAHQLARSLPLPPGDPLAACLEEARRAAAAAYKQVLGELGDSLKSLGPAAPGEAAEALAALRAAREGSPGFEAGGGGEFGEAAALALVLAPALAAAGTVDGCALLARAAAGDPGWAARAEDKAAGLLARLVEARVGPALAELGLGPEAGSLDKLEGALGGYEAPAFDEVGDTGRRLEARAMLRGRVVGEYRNMYERLGGGRHTPEALEQLL</sequence>
<dbReference type="EMBL" id="BRYB01000808">
    <property type="protein sequence ID" value="GMI38158.1"/>
    <property type="molecule type" value="Genomic_DNA"/>
</dbReference>
<protein>
    <submittedName>
        <fullName evidence="1">Uncharacterized protein</fullName>
    </submittedName>
</protein>
<accession>A0ABQ6N1A5</accession>
<name>A0ABQ6N1A5_9STRA</name>
<evidence type="ECO:0000313" key="1">
    <source>
        <dbReference type="EMBL" id="GMI38158.1"/>
    </source>
</evidence>
<dbReference type="Proteomes" id="UP001165060">
    <property type="component" value="Unassembled WGS sequence"/>
</dbReference>
<comment type="caution">
    <text evidence="1">The sequence shown here is derived from an EMBL/GenBank/DDBJ whole genome shotgun (WGS) entry which is preliminary data.</text>
</comment>
<organism evidence="1 2">
    <name type="scientific">Tetraparma gracilis</name>
    <dbReference type="NCBI Taxonomy" id="2962635"/>
    <lineage>
        <taxon>Eukaryota</taxon>
        <taxon>Sar</taxon>
        <taxon>Stramenopiles</taxon>
        <taxon>Ochrophyta</taxon>
        <taxon>Bolidophyceae</taxon>
        <taxon>Parmales</taxon>
        <taxon>Triparmaceae</taxon>
        <taxon>Tetraparma</taxon>
    </lineage>
</organism>
<reference evidence="1 2" key="1">
    <citation type="journal article" date="2023" name="Commun. Biol.">
        <title>Genome analysis of Parmales, the sister group of diatoms, reveals the evolutionary specialization of diatoms from phago-mixotrophs to photoautotrophs.</title>
        <authorList>
            <person name="Ban H."/>
            <person name="Sato S."/>
            <person name="Yoshikawa S."/>
            <person name="Yamada K."/>
            <person name="Nakamura Y."/>
            <person name="Ichinomiya M."/>
            <person name="Sato N."/>
            <person name="Blanc-Mathieu R."/>
            <person name="Endo H."/>
            <person name="Kuwata A."/>
            <person name="Ogata H."/>
        </authorList>
    </citation>
    <scope>NUCLEOTIDE SEQUENCE [LARGE SCALE GENOMIC DNA]</scope>
</reference>
<gene>
    <name evidence="1" type="ORF">TeGR_g939</name>
</gene>
<evidence type="ECO:0000313" key="2">
    <source>
        <dbReference type="Proteomes" id="UP001165060"/>
    </source>
</evidence>
<proteinExistence type="predicted"/>
<keyword evidence="2" id="KW-1185">Reference proteome</keyword>